<dbReference type="GO" id="GO:0016020">
    <property type="term" value="C:membrane"/>
    <property type="evidence" value="ECO:0007669"/>
    <property type="project" value="UniProtKB-SubCell"/>
</dbReference>
<evidence type="ECO:0000256" key="2">
    <source>
        <dbReference type="ARBA" id="ARBA00022692"/>
    </source>
</evidence>
<sequence>MLSEYANNAYNQRQASFPHLAKAEVQQPLSCSQRLLSIIKNEVTWGIFVVLSCAIALIIIWVVNSPVQWQLYKDPVHEQGLIAIIGGIFAIVATCMSFVQIAQHFFHKTHHPSQKRIMRILAMVPVYGATSWISILFFQSAIYMDFIKACFEAYIIYCFLLLLTKYLGGHRGVEEVILNHERIILPFPCCCLKVRPNVRWVWYFKVGLLQYSWIAPLCSGIAVVLNLADVYANGEWKFNRGYPYITIIINISQTLALYSLVTFYTNAKGELRPFQPLPKFIVIKLIVFFIFWQSVLMSGLAAIHILRNSSCDPTANQYCNGSTTGFTVEQEKILLENVLICVEIFFFSIAHHWVFSWKPYADGTFKILMESRYRFMNNKDDPESRTATTRF</sequence>
<evidence type="ECO:0000313" key="6">
    <source>
        <dbReference type="EMBL" id="CAF1613474.1"/>
    </source>
</evidence>
<feature type="transmembrane region" description="Helical" evidence="5">
    <location>
        <begin position="244"/>
        <end position="264"/>
    </location>
</feature>
<reference evidence="6" key="1">
    <citation type="submission" date="2021-02" db="EMBL/GenBank/DDBJ databases">
        <authorList>
            <person name="Nowell W R."/>
        </authorList>
    </citation>
    <scope>NUCLEOTIDE SEQUENCE</scope>
</reference>
<accession>A0A816BPN7</accession>
<evidence type="ECO:0000256" key="4">
    <source>
        <dbReference type="ARBA" id="ARBA00023136"/>
    </source>
</evidence>
<comment type="caution">
    <text evidence="6">The sequence shown here is derived from an EMBL/GenBank/DDBJ whole genome shotgun (WGS) entry which is preliminary data.</text>
</comment>
<feature type="transmembrane region" description="Helical" evidence="5">
    <location>
        <begin position="202"/>
        <end position="224"/>
    </location>
</feature>
<keyword evidence="4 5" id="KW-0472">Membrane</keyword>
<dbReference type="Proteomes" id="UP000663828">
    <property type="component" value="Unassembled WGS sequence"/>
</dbReference>
<organism evidence="6 7">
    <name type="scientific">Adineta ricciae</name>
    <name type="common">Rotifer</name>
    <dbReference type="NCBI Taxonomy" id="249248"/>
    <lineage>
        <taxon>Eukaryota</taxon>
        <taxon>Metazoa</taxon>
        <taxon>Spiralia</taxon>
        <taxon>Gnathifera</taxon>
        <taxon>Rotifera</taxon>
        <taxon>Eurotatoria</taxon>
        <taxon>Bdelloidea</taxon>
        <taxon>Adinetida</taxon>
        <taxon>Adinetidae</taxon>
        <taxon>Adineta</taxon>
    </lineage>
</organism>
<dbReference type="InterPro" id="IPR005178">
    <property type="entry name" value="Ostalpha/TMEM184C"/>
</dbReference>
<gene>
    <name evidence="6" type="ORF">XAT740_LOCUS49230</name>
</gene>
<dbReference type="AlphaFoldDB" id="A0A816BPN7"/>
<dbReference type="SMART" id="SM01417">
    <property type="entry name" value="Solute_trans_a"/>
    <property type="match status" value="1"/>
</dbReference>
<evidence type="ECO:0000256" key="3">
    <source>
        <dbReference type="ARBA" id="ARBA00022989"/>
    </source>
</evidence>
<keyword evidence="2 5" id="KW-0812">Transmembrane</keyword>
<keyword evidence="7" id="KW-1185">Reference proteome</keyword>
<name>A0A816BPN7_ADIRI</name>
<evidence type="ECO:0000256" key="1">
    <source>
        <dbReference type="ARBA" id="ARBA00004141"/>
    </source>
</evidence>
<proteinExistence type="predicted"/>
<evidence type="ECO:0000313" key="7">
    <source>
        <dbReference type="Proteomes" id="UP000663828"/>
    </source>
</evidence>
<protein>
    <submittedName>
        <fullName evidence="6">Uncharacterized protein</fullName>
    </submittedName>
</protein>
<dbReference type="PANTHER" id="PTHR23423">
    <property type="entry name" value="ORGANIC SOLUTE TRANSPORTER-RELATED"/>
    <property type="match status" value="1"/>
</dbReference>
<dbReference type="EMBL" id="CAJNOR010007238">
    <property type="protein sequence ID" value="CAF1613474.1"/>
    <property type="molecule type" value="Genomic_DNA"/>
</dbReference>
<feature type="transmembrane region" description="Helical" evidence="5">
    <location>
        <begin position="81"/>
        <end position="99"/>
    </location>
</feature>
<feature type="transmembrane region" description="Helical" evidence="5">
    <location>
        <begin position="120"/>
        <end position="140"/>
    </location>
</feature>
<keyword evidence="3 5" id="KW-1133">Transmembrane helix</keyword>
<feature type="transmembrane region" description="Helical" evidence="5">
    <location>
        <begin position="285"/>
        <end position="306"/>
    </location>
</feature>
<feature type="transmembrane region" description="Helical" evidence="5">
    <location>
        <begin position="43"/>
        <end position="61"/>
    </location>
</feature>
<evidence type="ECO:0000256" key="5">
    <source>
        <dbReference type="SAM" id="Phobius"/>
    </source>
</evidence>
<dbReference type="Pfam" id="PF03619">
    <property type="entry name" value="Solute_trans_a"/>
    <property type="match status" value="1"/>
</dbReference>
<comment type="subcellular location">
    <subcellularLocation>
        <location evidence="1">Membrane</location>
        <topology evidence="1">Multi-pass membrane protein</topology>
    </subcellularLocation>
</comment>